<gene>
    <name evidence="5" type="ORF">rosmuc_01237</name>
</gene>
<dbReference type="EMBL" id="AONH01000006">
    <property type="protein sequence ID" value="KGM88827.1"/>
    <property type="molecule type" value="Genomic_DNA"/>
</dbReference>
<dbReference type="Gene3D" id="2.180.10.10">
    <property type="entry name" value="RHS repeat-associated core"/>
    <property type="match status" value="2"/>
</dbReference>
<name>A0A0A0HLY6_9RHOB</name>
<proteinExistence type="predicted"/>
<comment type="caution">
    <text evidence="5">The sequence shown here is derived from an EMBL/GenBank/DDBJ whole genome shotgun (WGS) entry which is preliminary data.</text>
</comment>
<accession>A0A0A0HLY6</accession>
<dbReference type="PANTHER" id="PTHR32305">
    <property type="match status" value="1"/>
</dbReference>
<dbReference type="InterPro" id="IPR022385">
    <property type="entry name" value="Rhs_assc_core"/>
</dbReference>
<evidence type="ECO:0000259" key="4">
    <source>
        <dbReference type="Pfam" id="PF25023"/>
    </source>
</evidence>
<sequence length="2146" mass="236264">MTRFSTAISVAAMFAILPAGGFAADDKSASSVIQLPSAGGTVSREEGAFQLNANTGSANFSLPLPELPQRGKFGPGLFLSYNQFAGDSGSGLGVGWSFTASSVIVNQDFGTAIPGKKPDGDFFHRLSYQGARLVYLGEVDGLPTYRPEVAEEQMVFVRRDAPFEVVVLDRTGAQEVMTLPAGFELRMADGSRMYFSGAEGVAEGNFEIAEPTITRWPLVMSVNTNRNAVHYEYKKHAERSYLTGVAFAGGQSRYDFDLIDTRASLVSHVAGVRQQNPKLYGKVTASFAGDVYDQWCMAFIGRSLNDNTEFTVRTHPDCQAVAEADLAGEIDPNSVNVLDQLRAVYRFGNTDGAVLAEDTLRYPDLRFDYSSWTAAELAERELVFPAPNLAFAGDISPQNLELADLNMDALLDVVQTSDTEVTQVYLGDGALESAFETSIPLELTRTTASGLTREITPRLVENRFHFADITGDTYADILEIEDGLLHVFNGNAAGDFPYIGRAVPLDGISPSLFSDGNGRFVDVNLDGLSDIVATRLDANGRTEALIYLNLTRRQPDGGHAINFARVSKVLPMDSQDGGLLGRQSTRLTDVNGDRLPDLVTINVADQGFCIYENQGNIFSRETGALLWGDARLTDPKCGAGRFTAIQGMSPSDNVQSMWYVDANGDGVRDFASMGSRTDEIQIWLGFGDGTFADESLRLSLNARVQVGNAPNSFRSRVADLDADGQAEIIVFQQASGPEIAPVVVIDFNRTTELQLVKANLLTVVSFESGRRHDIRYATSTDEMLRDRAAGRETATLHFPVVVAKQMVTSEGVANAARRDVQVEEYFYHKPFYDVINRRFIGFSEVERVTYGDEFAGGADTQKSSIAFEQYYAFADVTADLHLAGKLRIRQTYAVDADPVLLAAAAGSASLDPSAVGLHSLSTATRAQKLPTPGAMLSCESNTWKTAPTGIANVSWLRKTEERLTAAAGPQHVQDPSDTECVNPVKTRSFAEFDEFNYAGRETEIVVELTGPEGQVMPGYARVTETDYSEARATLATLGIVNAASARRTVAGTRLLSRERFSYLPENGGRLGMRAIDVFSSLADVPAEIADRHSATHTLLKNMAYDRFGNVVEMSDNLSKIESVTFDETGTLPTAHTKFHGSDDNLNQITTMAYDGGIAGRLSGQTTPMGMEINYDYDSLGRKLREVSADGSEKRYAYRFGLDGAPSMILTSLRRYPSAADTPEGESEFVRSLAAYNARGNQLAEMEDVAEGGVRVFKYSEFNRNELLTFRWTPYLTESMPDVEAAFASEQVPEPERRHGNAYRYDGLGRMIEETHPSGKHSTQSYAPWGMTTITTYEDQHRGAMEVREHRLFNDVGVHAVMIGDAHGTTLVTRFDRDGFGYLTAIRLAGEETPRRFRFNSVGDMEFQQIPGLGTHYYFYDERGRQWSKARIAEDGTTDVIAFEYDLLNRKLVEKVNGEDRIRYAYDITEPLQVAAVFETPIPLPLGKHTRIEVIDPNGRHDSVQRFGWDANGRMVQNEIEIAGEVFAESFHQTLDGRINQATGPGGLGYDFALGPDRNLRRVAITHPDFNGPETVIEEITYNPESRIDQIAYRAGAVTELTYNRETLFLEEIVTRTGDGAALQDISMTFNGNGSITEIVDRLAAGPAPAHGHVDRSGTFHYDFRNQLVRYVRYGEDAAFEYTDAGAFSRNDEMAAGETLVPPSDADTELIPIGASAAPYSFDGFGQLAASPKVTATVFDAYGRLIRAQTLEHDVFFGYDQTGRRTYKEVVPLDEEGTGELYLFPTETFHRGPKGDESFVNIGSTRLVRMEHETGRWFYYLKDHLDSSDYVMTSAGVPVEQMLYRAYGTEHQPQILSSDWASHEETVADQKPREKTHHRFTGKYLDDATGLYYYGARYYDPALGRFISPDPLYLSDPERCVGNTIGCTLFAYANNNPMSFIDPTGLEGIVQGDEAYRRQVEESLQRVDPTARVDMETGEISQSWLHGLWLDIKSFFTGETNFDTGRELVSRIVEDPQTTTISFQANAAGGQRADGQPFTSSTPGDINLVYDPSYLPALPEYDAATGTVSYETPDPGVVLGHELIHATHGMRGDVGSAIVNYTGLDGSPQTEWHEEIRTTGVGGVNSPDDITENDLREMLGINPRNHY</sequence>
<dbReference type="InterPro" id="IPR022045">
    <property type="entry name" value="TcdB_toxin_mid/N"/>
</dbReference>
<evidence type="ECO:0000313" key="5">
    <source>
        <dbReference type="EMBL" id="KGM88827.1"/>
    </source>
</evidence>
<dbReference type="STRING" id="215743.ROSMUCSMR3_01569"/>
<evidence type="ECO:0000256" key="2">
    <source>
        <dbReference type="SAM" id="SignalP"/>
    </source>
</evidence>
<dbReference type="RefSeq" id="WP_245875136.1">
    <property type="nucleotide sequence ID" value="NZ_KN293977.1"/>
</dbReference>
<protein>
    <submittedName>
        <fullName evidence="5">RHS repeat-associated core domain protein</fullName>
    </submittedName>
</protein>
<evidence type="ECO:0000259" key="3">
    <source>
        <dbReference type="Pfam" id="PF12256"/>
    </source>
</evidence>
<dbReference type="Pfam" id="PF12256">
    <property type="entry name" value="TcdB_toxin_midN"/>
    <property type="match status" value="1"/>
</dbReference>
<feature type="chain" id="PRO_5001962868" evidence="2">
    <location>
        <begin position="24"/>
        <end position="2146"/>
    </location>
</feature>
<dbReference type="Pfam" id="PF14891">
    <property type="entry name" value="Peptidase_M91"/>
    <property type="match status" value="1"/>
</dbReference>
<dbReference type="NCBIfam" id="TIGR03696">
    <property type="entry name" value="Rhs_assc_core"/>
    <property type="match status" value="1"/>
</dbReference>
<dbReference type="PANTHER" id="PTHR32305:SF15">
    <property type="entry name" value="PROTEIN RHSA-RELATED"/>
    <property type="match status" value="1"/>
</dbReference>
<dbReference type="HOGENOM" id="CLU_000672_1_0_5"/>
<dbReference type="eggNOG" id="COG3209">
    <property type="taxonomic scope" value="Bacteria"/>
</dbReference>
<dbReference type="InterPro" id="IPR028208">
    <property type="entry name" value="Effector_pro_NleD-like"/>
</dbReference>
<dbReference type="PATRIC" id="fig|1288298.3.peg.1249"/>
<organism evidence="5 6">
    <name type="scientific">Roseovarius mucosus DSM 17069</name>
    <dbReference type="NCBI Taxonomy" id="1288298"/>
    <lineage>
        <taxon>Bacteria</taxon>
        <taxon>Pseudomonadati</taxon>
        <taxon>Pseudomonadota</taxon>
        <taxon>Alphaproteobacteria</taxon>
        <taxon>Rhodobacterales</taxon>
        <taxon>Roseobacteraceae</taxon>
        <taxon>Roseovarius</taxon>
    </lineage>
</organism>
<feature type="signal peptide" evidence="2">
    <location>
        <begin position="1"/>
        <end position="23"/>
    </location>
</feature>
<dbReference type="SUPFAM" id="SSF69318">
    <property type="entry name" value="Integrin alpha N-terminal domain"/>
    <property type="match status" value="1"/>
</dbReference>
<dbReference type="InterPro" id="IPR050708">
    <property type="entry name" value="T6SS_VgrG/RHS"/>
</dbReference>
<feature type="domain" description="Insecticide toxin TcdB middle/N-terminal" evidence="3">
    <location>
        <begin position="702"/>
        <end position="848"/>
    </location>
</feature>
<dbReference type="Pfam" id="PF25023">
    <property type="entry name" value="TEN_YD-shell"/>
    <property type="match status" value="1"/>
</dbReference>
<feature type="domain" description="Teneurin-like YD-shell" evidence="4">
    <location>
        <begin position="1652"/>
        <end position="1937"/>
    </location>
</feature>
<keyword evidence="1" id="KW-0677">Repeat</keyword>
<reference evidence="5 6" key="1">
    <citation type="submission" date="2013-01" db="EMBL/GenBank/DDBJ databases">
        <authorList>
            <person name="Fiebig A."/>
            <person name="Goeker M."/>
            <person name="Klenk H.-P.P."/>
        </authorList>
    </citation>
    <scope>NUCLEOTIDE SEQUENCE [LARGE SCALE GENOMIC DNA]</scope>
    <source>
        <strain evidence="5 6">DSM 17069</strain>
    </source>
</reference>
<dbReference type="InterPro" id="IPR028994">
    <property type="entry name" value="Integrin_alpha_N"/>
</dbReference>
<keyword evidence="2" id="KW-0732">Signal</keyword>
<evidence type="ECO:0000313" key="6">
    <source>
        <dbReference type="Proteomes" id="UP000030021"/>
    </source>
</evidence>
<evidence type="ECO:0000256" key="1">
    <source>
        <dbReference type="ARBA" id="ARBA00022737"/>
    </source>
</evidence>
<dbReference type="InterPro" id="IPR056823">
    <property type="entry name" value="TEN-like_YD-shell"/>
</dbReference>
<dbReference type="Gene3D" id="2.130.10.130">
    <property type="entry name" value="Integrin alpha, N-terminal"/>
    <property type="match status" value="1"/>
</dbReference>
<dbReference type="Proteomes" id="UP000030021">
    <property type="component" value="Unassembled WGS sequence"/>
</dbReference>